<reference evidence="1" key="1">
    <citation type="submission" date="2018-02" db="EMBL/GenBank/DDBJ databases">
        <title>Rhizophora mucronata_Transcriptome.</title>
        <authorList>
            <person name="Meera S.P."/>
            <person name="Sreeshan A."/>
            <person name="Augustine A."/>
        </authorList>
    </citation>
    <scope>NUCLEOTIDE SEQUENCE</scope>
    <source>
        <tissue evidence="1">Leaf</tissue>
    </source>
</reference>
<dbReference type="EMBL" id="GGEC01074913">
    <property type="protein sequence ID" value="MBX55397.1"/>
    <property type="molecule type" value="Transcribed_RNA"/>
</dbReference>
<proteinExistence type="predicted"/>
<organism evidence="1">
    <name type="scientific">Rhizophora mucronata</name>
    <name type="common">Asiatic mangrove</name>
    <dbReference type="NCBI Taxonomy" id="61149"/>
    <lineage>
        <taxon>Eukaryota</taxon>
        <taxon>Viridiplantae</taxon>
        <taxon>Streptophyta</taxon>
        <taxon>Embryophyta</taxon>
        <taxon>Tracheophyta</taxon>
        <taxon>Spermatophyta</taxon>
        <taxon>Magnoliopsida</taxon>
        <taxon>eudicotyledons</taxon>
        <taxon>Gunneridae</taxon>
        <taxon>Pentapetalae</taxon>
        <taxon>rosids</taxon>
        <taxon>fabids</taxon>
        <taxon>Malpighiales</taxon>
        <taxon>Rhizophoraceae</taxon>
        <taxon>Rhizophora</taxon>
    </lineage>
</organism>
<dbReference type="AlphaFoldDB" id="A0A2P2PKZ5"/>
<evidence type="ECO:0000313" key="1">
    <source>
        <dbReference type="EMBL" id="MBX55397.1"/>
    </source>
</evidence>
<sequence>MAPQIPLSFTGASSKINLAVSTSPSLANPEIISVHDTARGEGISSNTCFADFMLLSPLYIKIKELPTTVLSTKPNFKQHPCTISPRKQDSNFAQAFNTYGKV</sequence>
<protein>
    <submittedName>
        <fullName evidence="1">Uncharacterized protein</fullName>
    </submittedName>
</protein>
<accession>A0A2P2PKZ5</accession>
<name>A0A2P2PKZ5_RHIMU</name>